<protein>
    <submittedName>
        <fullName evidence="2">Uncharacterized protein</fullName>
    </submittedName>
</protein>
<organism evidence="2 3">
    <name type="scientific">Mya arenaria</name>
    <name type="common">Soft-shell clam</name>
    <dbReference type="NCBI Taxonomy" id="6604"/>
    <lineage>
        <taxon>Eukaryota</taxon>
        <taxon>Metazoa</taxon>
        <taxon>Spiralia</taxon>
        <taxon>Lophotrochozoa</taxon>
        <taxon>Mollusca</taxon>
        <taxon>Bivalvia</taxon>
        <taxon>Autobranchia</taxon>
        <taxon>Heteroconchia</taxon>
        <taxon>Euheterodonta</taxon>
        <taxon>Imparidentia</taxon>
        <taxon>Neoheterodontei</taxon>
        <taxon>Myida</taxon>
        <taxon>Myoidea</taxon>
        <taxon>Myidae</taxon>
        <taxon>Mya</taxon>
    </lineage>
</organism>
<name>A0ABY7G653_MYAAR</name>
<feature type="compositionally biased region" description="Basic and acidic residues" evidence="1">
    <location>
        <begin position="57"/>
        <end position="66"/>
    </location>
</feature>
<dbReference type="Proteomes" id="UP001164746">
    <property type="component" value="Chromosome 14"/>
</dbReference>
<keyword evidence="3" id="KW-1185">Reference proteome</keyword>
<reference evidence="2" key="1">
    <citation type="submission" date="2022-11" db="EMBL/GenBank/DDBJ databases">
        <title>Centuries of genome instability and evolution in soft-shell clam transmissible cancer (bioRxiv).</title>
        <authorList>
            <person name="Hart S.F.M."/>
            <person name="Yonemitsu M.A."/>
            <person name="Giersch R.M."/>
            <person name="Beal B.F."/>
            <person name="Arriagada G."/>
            <person name="Davis B.W."/>
            <person name="Ostrander E.A."/>
            <person name="Goff S.P."/>
            <person name="Metzger M.J."/>
        </authorList>
    </citation>
    <scope>NUCLEOTIDE SEQUENCE</scope>
    <source>
        <strain evidence="2">MELC-2E11</strain>
        <tissue evidence="2">Siphon/mantle</tissue>
    </source>
</reference>
<evidence type="ECO:0000313" key="3">
    <source>
        <dbReference type="Proteomes" id="UP001164746"/>
    </source>
</evidence>
<feature type="non-terminal residue" evidence="2">
    <location>
        <position position="86"/>
    </location>
</feature>
<accession>A0ABY7G653</accession>
<evidence type="ECO:0000313" key="2">
    <source>
        <dbReference type="EMBL" id="WAR26771.1"/>
    </source>
</evidence>
<sequence>MNVMLQKLNEGKLMEIRKAVTDDIQVKLRQLRAKAEKLHSLRIKQDQAFNTNSRAMTSHEDSDKDLNVCNNNEPQKCDENQKLNLR</sequence>
<evidence type="ECO:0000256" key="1">
    <source>
        <dbReference type="SAM" id="MobiDB-lite"/>
    </source>
</evidence>
<feature type="region of interest" description="Disordered" evidence="1">
    <location>
        <begin position="49"/>
        <end position="86"/>
    </location>
</feature>
<feature type="compositionally biased region" description="Basic and acidic residues" evidence="1">
    <location>
        <begin position="75"/>
        <end position="86"/>
    </location>
</feature>
<proteinExistence type="predicted"/>
<dbReference type="EMBL" id="CP111025">
    <property type="protein sequence ID" value="WAR26771.1"/>
    <property type="molecule type" value="Genomic_DNA"/>
</dbReference>
<gene>
    <name evidence="2" type="ORF">MAR_012475</name>
</gene>